<keyword evidence="1" id="KW-1003">Cell membrane</keyword>
<comment type="caution">
    <text evidence="2">The sequence shown here is derived from an EMBL/GenBank/DDBJ whole genome shotgun (WGS) entry which is preliminary data.</text>
</comment>
<dbReference type="SMART" id="SM01234">
    <property type="entry name" value="Haemolytic"/>
    <property type="match status" value="1"/>
</dbReference>
<dbReference type="Proteomes" id="UP000622017">
    <property type="component" value="Unassembled WGS sequence"/>
</dbReference>
<gene>
    <name evidence="2" type="primary">yidD</name>
    <name evidence="2" type="ORF">H8B15_11785</name>
</gene>
<organism evidence="2 3">
    <name type="scientific">Hymenobacter citatus</name>
    <dbReference type="NCBI Taxonomy" id="2763506"/>
    <lineage>
        <taxon>Bacteria</taxon>
        <taxon>Pseudomonadati</taxon>
        <taxon>Bacteroidota</taxon>
        <taxon>Cytophagia</taxon>
        <taxon>Cytophagales</taxon>
        <taxon>Hymenobacteraceae</taxon>
        <taxon>Hymenobacter</taxon>
    </lineage>
</organism>
<evidence type="ECO:0000256" key="1">
    <source>
        <dbReference type="HAMAP-Rule" id="MF_00386"/>
    </source>
</evidence>
<protein>
    <recommendedName>
        <fullName evidence="1">Putative membrane protein insertion efficiency factor</fullName>
    </recommendedName>
</protein>
<dbReference type="EMBL" id="JACSCY010000008">
    <property type="protein sequence ID" value="MBC6611610.1"/>
    <property type="molecule type" value="Genomic_DNA"/>
</dbReference>
<accession>A0ABR7MKM9</accession>
<comment type="function">
    <text evidence="1">Could be involved in insertion of integral membrane proteins into the membrane.</text>
</comment>
<comment type="subcellular location">
    <subcellularLocation>
        <location evidence="1">Cell membrane</location>
        <topology evidence="1">Peripheral membrane protein</topology>
        <orientation evidence="1">Cytoplasmic side</orientation>
    </subcellularLocation>
</comment>
<dbReference type="NCBIfam" id="TIGR00278">
    <property type="entry name" value="membrane protein insertion efficiency factor YidD"/>
    <property type="match status" value="1"/>
</dbReference>
<comment type="similarity">
    <text evidence="1">Belongs to the UPF0161 family.</text>
</comment>
<sequence length="73" mass="8508">MKSLFRRLLLTLLWVYRHLLSPLKPPTCRYQPTCSAYAVQAIERHGPWRGGWLALRRIGRCHPWGGHGYDPVP</sequence>
<dbReference type="RefSeq" id="WP_187319890.1">
    <property type="nucleotide sequence ID" value="NZ_JACSCY010000008.1"/>
</dbReference>
<dbReference type="Pfam" id="PF01809">
    <property type="entry name" value="YidD"/>
    <property type="match status" value="1"/>
</dbReference>
<reference evidence="2 3" key="1">
    <citation type="submission" date="2020-08" db="EMBL/GenBank/DDBJ databases">
        <title>Hymenobacter sp.</title>
        <authorList>
            <person name="Kim M.K."/>
        </authorList>
    </citation>
    <scope>NUCLEOTIDE SEQUENCE [LARGE SCALE GENOMIC DNA]</scope>
    <source>
        <strain evidence="2 3">BT507</strain>
    </source>
</reference>
<dbReference type="PANTHER" id="PTHR33383">
    <property type="entry name" value="MEMBRANE PROTEIN INSERTION EFFICIENCY FACTOR-RELATED"/>
    <property type="match status" value="1"/>
</dbReference>
<keyword evidence="1" id="KW-0472">Membrane</keyword>
<name>A0ABR7MKM9_9BACT</name>
<dbReference type="HAMAP" id="MF_00386">
    <property type="entry name" value="UPF0161_YidD"/>
    <property type="match status" value="1"/>
</dbReference>
<proteinExistence type="inferred from homology"/>
<dbReference type="InterPro" id="IPR002696">
    <property type="entry name" value="Membr_insert_effic_factor_YidD"/>
</dbReference>
<keyword evidence="3" id="KW-1185">Reference proteome</keyword>
<evidence type="ECO:0000313" key="3">
    <source>
        <dbReference type="Proteomes" id="UP000622017"/>
    </source>
</evidence>
<evidence type="ECO:0000313" key="2">
    <source>
        <dbReference type="EMBL" id="MBC6611610.1"/>
    </source>
</evidence>
<dbReference type="PANTHER" id="PTHR33383:SF1">
    <property type="entry name" value="MEMBRANE PROTEIN INSERTION EFFICIENCY FACTOR-RELATED"/>
    <property type="match status" value="1"/>
</dbReference>